<keyword evidence="2" id="KW-1185">Reference proteome</keyword>
<evidence type="ECO:0000313" key="2">
    <source>
        <dbReference type="Proteomes" id="UP001556709"/>
    </source>
</evidence>
<dbReference type="RefSeq" id="WP_367991115.1">
    <property type="nucleotide sequence ID" value="NZ_JBAKFM010000005.1"/>
</dbReference>
<proteinExistence type="predicted"/>
<protein>
    <submittedName>
        <fullName evidence="1">Uncharacterized protein</fullName>
    </submittedName>
</protein>
<dbReference type="EMBL" id="JBAKFM010000005">
    <property type="protein sequence ID" value="MEX0469916.1"/>
    <property type="molecule type" value="Genomic_DNA"/>
</dbReference>
<evidence type="ECO:0000313" key="1">
    <source>
        <dbReference type="EMBL" id="MEX0469916.1"/>
    </source>
</evidence>
<organism evidence="1 2">
    <name type="scientific">Spiribacter pallidus</name>
    <dbReference type="NCBI Taxonomy" id="1987936"/>
    <lineage>
        <taxon>Bacteria</taxon>
        <taxon>Pseudomonadati</taxon>
        <taxon>Pseudomonadota</taxon>
        <taxon>Gammaproteobacteria</taxon>
        <taxon>Chromatiales</taxon>
        <taxon>Ectothiorhodospiraceae</taxon>
        <taxon>Spiribacter</taxon>
    </lineage>
</organism>
<comment type="caution">
    <text evidence="1">The sequence shown here is derived from an EMBL/GenBank/DDBJ whole genome shotgun (WGS) entry which is preliminary data.</text>
</comment>
<sequence>MTYTVDQFGPSDLLTSNKLGTRRIKYDFGKTSFFESREFRVFKEFDIAPGVTETIKVVATKDTIVEVFSASLVLGALRVELVTGGTDGDDFTENLPIFRTNRTSVAPENESSITMQNGGTHTGGTISDILLLVSGSPATQARAVTATEERPLGFAPGTFYIRLESTGNSDARGVFRARWEEL</sequence>
<gene>
    <name evidence="1" type="ORF">V6X73_09275</name>
</gene>
<name>A0ABV3TE44_9GAMM</name>
<accession>A0ABV3TE44</accession>
<reference evidence="1 2" key="1">
    <citation type="submission" date="2024-02" db="EMBL/GenBank/DDBJ databases">
        <title>New especies of Spiribacter isolated from saline water.</title>
        <authorList>
            <person name="Leon M.J."/>
            <person name="De La Haba R."/>
            <person name="Sanchez-Porro C."/>
            <person name="Ventosa A."/>
        </authorList>
    </citation>
    <scope>NUCLEOTIDE SEQUENCE [LARGE SCALE GENOMIC DNA]</scope>
    <source>
        <strain evidence="2">ag22IC6-390</strain>
    </source>
</reference>
<dbReference type="Proteomes" id="UP001556709">
    <property type="component" value="Unassembled WGS sequence"/>
</dbReference>